<dbReference type="Proteomes" id="UP001278500">
    <property type="component" value="Unassembled WGS sequence"/>
</dbReference>
<proteinExistence type="predicted"/>
<gene>
    <name evidence="1" type="ORF">B0H65DRAFT_316542</name>
</gene>
<protein>
    <submittedName>
        <fullName evidence="1">Uncharacterized protein</fullName>
    </submittedName>
</protein>
<organism evidence="1 2">
    <name type="scientific">Neurospora tetraspora</name>
    <dbReference type="NCBI Taxonomy" id="94610"/>
    <lineage>
        <taxon>Eukaryota</taxon>
        <taxon>Fungi</taxon>
        <taxon>Dikarya</taxon>
        <taxon>Ascomycota</taxon>
        <taxon>Pezizomycotina</taxon>
        <taxon>Sordariomycetes</taxon>
        <taxon>Sordariomycetidae</taxon>
        <taxon>Sordariales</taxon>
        <taxon>Sordariaceae</taxon>
        <taxon>Neurospora</taxon>
    </lineage>
</organism>
<accession>A0AAE0J7C7</accession>
<name>A0AAE0J7C7_9PEZI</name>
<evidence type="ECO:0000313" key="1">
    <source>
        <dbReference type="EMBL" id="KAK3338258.1"/>
    </source>
</evidence>
<dbReference type="EMBL" id="JAUEPP010000008">
    <property type="protein sequence ID" value="KAK3338258.1"/>
    <property type="molecule type" value="Genomic_DNA"/>
</dbReference>
<sequence length="203" mass="22009">MLTVKGVRERVNDKGWILESSPSCQDRGSCWISIAPWHSPCCLDRRFDANTGSSSTHIRYHQATVSDIHCSRLRGGIRQILVEDVTDKARSGGGDKGCQGGQGAFNRVACGTKGVRGHETLSLSGGFSSFFFPIYSLAAITLSCHGWLACAMTGQAWQAWQAWDGRHEKHGGGNKLRMCTTTVRVMCDIPKAFLGKGGEAEMG</sequence>
<comment type="caution">
    <text evidence="1">The sequence shown here is derived from an EMBL/GenBank/DDBJ whole genome shotgun (WGS) entry which is preliminary data.</text>
</comment>
<evidence type="ECO:0000313" key="2">
    <source>
        <dbReference type="Proteomes" id="UP001278500"/>
    </source>
</evidence>
<keyword evidence="2" id="KW-1185">Reference proteome</keyword>
<reference evidence="1" key="1">
    <citation type="journal article" date="2023" name="Mol. Phylogenet. Evol.">
        <title>Genome-scale phylogeny and comparative genomics of the fungal order Sordariales.</title>
        <authorList>
            <person name="Hensen N."/>
            <person name="Bonometti L."/>
            <person name="Westerberg I."/>
            <person name="Brannstrom I.O."/>
            <person name="Guillou S."/>
            <person name="Cros-Aarteil S."/>
            <person name="Calhoun S."/>
            <person name="Haridas S."/>
            <person name="Kuo A."/>
            <person name="Mondo S."/>
            <person name="Pangilinan J."/>
            <person name="Riley R."/>
            <person name="LaButti K."/>
            <person name="Andreopoulos B."/>
            <person name="Lipzen A."/>
            <person name="Chen C."/>
            <person name="Yan M."/>
            <person name="Daum C."/>
            <person name="Ng V."/>
            <person name="Clum A."/>
            <person name="Steindorff A."/>
            <person name="Ohm R.A."/>
            <person name="Martin F."/>
            <person name="Silar P."/>
            <person name="Natvig D.O."/>
            <person name="Lalanne C."/>
            <person name="Gautier V."/>
            <person name="Ament-Velasquez S.L."/>
            <person name="Kruys A."/>
            <person name="Hutchinson M.I."/>
            <person name="Powell A.J."/>
            <person name="Barry K."/>
            <person name="Miller A.N."/>
            <person name="Grigoriev I.V."/>
            <person name="Debuchy R."/>
            <person name="Gladieux P."/>
            <person name="Hiltunen Thoren M."/>
            <person name="Johannesson H."/>
        </authorList>
    </citation>
    <scope>NUCLEOTIDE SEQUENCE</scope>
    <source>
        <strain evidence="1">CBS 560.94</strain>
    </source>
</reference>
<reference evidence="1" key="2">
    <citation type="submission" date="2023-06" db="EMBL/GenBank/DDBJ databases">
        <authorList>
            <consortium name="Lawrence Berkeley National Laboratory"/>
            <person name="Haridas S."/>
            <person name="Hensen N."/>
            <person name="Bonometti L."/>
            <person name="Westerberg I."/>
            <person name="Brannstrom I.O."/>
            <person name="Guillou S."/>
            <person name="Cros-Aarteil S."/>
            <person name="Calhoun S."/>
            <person name="Kuo A."/>
            <person name="Mondo S."/>
            <person name="Pangilinan J."/>
            <person name="Riley R."/>
            <person name="Labutti K."/>
            <person name="Andreopoulos B."/>
            <person name="Lipzen A."/>
            <person name="Chen C."/>
            <person name="Yanf M."/>
            <person name="Daum C."/>
            <person name="Ng V."/>
            <person name="Clum A."/>
            <person name="Steindorff A."/>
            <person name="Ohm R."/>
            <person name="Martin F."/>
            <person name="Silar P."/>
            <person name="Natvig D."/>
            <person name="Lalanne C."/>
            <person name="Gautier V."/>
            <person name="Ament-Velasquez S.L."/>
            <person name="Kruys A."/>
            <person name="Hutchinson M.I."/>
            <person name="Powell A.J."/>
            <person name="Barry K."/>
            <person name="Miller A.N."/>
            <person name="Grigoriev I.V."/>
            <person name="Debuchy R."/>
            <person name="Gladieux P."/>
            <person name="Thoren M.H."/>
            <person name="Johannesson H."/>
        </authorList>
    </citation>
    <scope>NUCLEOTIDE SEQUENCE</scope>
    <source>
        <strain evidence="1">CBS 560.94</strain>
    </source>
</reference>
<dbReference type="AlphaFoldDB" id="A0AAE0J7C7"/>
<dbReference type="GeneID" id="87860526"/>
<dbReference type="RefSeq" id="XP_062677709.1">
    <property type="nucleotide sequence ID" value="XM_062823372.1"/>
</dbReference>